<name>A0ABN8ZHE0_RANTA</name>
<reference evidence="2" key="1">
    <citation type="submission" date="2023-04" db="EMBL/GenBank/DDBJ databases">
        <authorList>
            <consortium name="ELIXIR-Norway"/>
        </authorList>
    </citation>
    <scope>NUCLEOTIDE SEQUENCE [LARGE SCALE GENOMIC DNA]</scope>
</reference>
<feature type="region of interest" description="Disordered" evidence="1">
    <location>
        <begin position="1"/>
        <end position="277"/>
    </location>
</feature>
<feature type="compositionally biased region" description="Polar residues" evidence="1">
    <location>
        <begin position="178"/>
        <end position="188"/>
    </location>
</feature>
<keyword evidence="3" id="KW-1185">Reference proteome</keyword>
<evidence type="ECO:0000313" key="3">
    <source>
        <dbReference type="Proteomes" id="UP001176941"/>
    </source>
</evidence>
<protein>
    <submittedName>
        <fullName evidence="2">Uncharacterized protein</fullName>
    </submittedName>
</protein>
<sequence length="277" mass="28411">MEGGVDAARQGQAWTPTAPRHPELTSPGGAQSEQPVLPSSPAPQPPQSGQTFPVALSWGPERAPQALLSEGRKINSRLEAADAPPTSSGLADWPRAPQATSGSCSSGALLSPSPSSPPPEAAGPEEPGLGLWDKLPSGQRRSRGFTVSCDADGPDRAPPLLSRRRRPPDLSDPAQGLRGSSSGVSAPTSARPARTLACTAPVRWMPALPDGVPAPQAPESPPAGGQSLGTRASGDRASDRKRQRRCACANTHTERGAPTQGDAGSPGTGARLREPDK</sequence>
<accession>A0ABN8ZHE0</accession>
<proteinExistence type="predicted"/>
<dbReference type="Proteomes" id="UP001176941">
    <property type="component" value="Chromosome 33"/>
</dbReference>
<gene>
    <name evidence="2" type="ORF">MRATA1EN1_LOCUS22289</name>
</gene>
<feature type="compositionally biased region" description="Low complexity" evidence="1">
    <location>
        <begin position="101"/>
        <end position="113"/>
    </location>
</feature>
<organism evidence="2 3">
    <name type="scientific">Rangifer tarandus platyrhynchus</name>
    <name type="common">Svalbard reindeer</name>
    <dbReference type="NCBI Taxonomy" id="3082113"/>
    <lineage>
        <taxon>Eukaryota</taxon>
        <taxon>Metazoa</taxon>
        <taxon>Chordata</taxon>
        <taxon>Craniata</taxon>
        <taxon>Vertebrata</taxon>
        <taxon>Euteleostomi</taxon>
        <taxon>Mammalia</taxon>
        <taxon>Eutheria</taxon>
        <taxon>Laurasiatheria</taxon>
        <taxon>Artiodactyla</taxon>
        <taxon>Ruminantia</taxon>
        <taxon>Pecora</taxon>
        <taxon>Cervidae</taxon>
        <taxon>Odocoileinae</taxon>
        <taxon>Rangifer</taxon>
    </lineage>
</organism>
<dbReference type="EMBL" id="OX459969">
    <property type="protein sequence ID" value="CAI9173327.1"/>
    <property type="molecule type" value="Genomic_DNA"/>
</dbReference>
<evidence type="ECO:0000313" key="2">
    <source>
        <dbReference type="EMBL" id="CAI9173327.1"/>
    </source>
</evidence>
<evidence type="ECO:0000256" key="1">
    <source>
        <dbReference type="SAM" id="MobiDB-lite"/>
    </source>
</evidence>